<evidence type="ECO:0000313" key="4">
    <source>
        <dbReference type="Proteomes" id="UP000663090"/>
    </source>
</evidence>
<keyword evidence="4" id="KW-1185">Reference proteome</keyword>
<evidence type="ECO:0000259" key="2">
    <source>
        <dbReference type="Pfam" id="PF04993"/>
    </source>
</evidence>
<accession>A0ABX7NG57</accession>
<proteinExistence type="predicted"/>
<organism evidence="3 4">
    <name type="scientific">Myxococcus landrumensis</name>
    <dbReference type="NCBI Taxonomy" id="2813577"/>
    <lineage>
        <taxon>Bacteria</taxon>
        <taxon>Pseudomonadati</taxon>
        <taxon>Myxococcota</taxon>
        <taxon>Myxococcia</taxon>
        <taxon>Myxococcales</taxon>
        <taxon>Cystobacterineae</taxon>
        <taxon>Myxococcaceae</taxon>
        <taxon>Myxococcus</taxon>
    </lineage>
</organism>
<dbReference type="RefSeq" id="WP_206719413.1">
    <property type="nucleotide sequence ID" value="NZ_CP071091.1"/>
</dbReference>
<dbReference type="PANTHER" id="PTHR36121:SF1">
    <property type="entry name" value="PROTEIN SXY"/>
    <property type="match status" value="1"/>
</dbReference>
<evidence type="ECO:0000313" key="3">
    <source>
        <dbReference type="EMBL" id="QSQ17790.1"/>
    </source>
</evidence>
<sequence>MAGTDSYAEYVMELLEKVGPIQGRRMFGGWGFYFEGKMFAIISQGQLFLKVDDITKPEFQAAGCKPFVYEGKGRHVEMAYWTPPADASDDAYEMLPWARRAVDASRRAALKKAPKKQPREKKAPVAKKAPARKKAPAAKKAPARKKAPAAKKTARLKRS</sequence>
<dbReference type="Gene3D" id="3.30.1460.30">
    <property type="entry name" value="YgaC/TfoX-N like chaperone"/>
    <property type="match status" value="1"/>
</dbReference>
<feature type="domain" description="TfoX N-terminal" evidence="2">
    <location>
        <begin position="13"/>
        <end position="104"/>
    </location>
</feature>
<name>A0ABX7NG57_9BACT</name>
<protein>
    <submittedName>
        <fullName evidence="3">TfoX/Sxy family protein</fullName>
    </submittedName>
</protein>
<dbReference type="InterPro" id="IPR047525">
    <property type="entry name" value="TfoX-like"/>
</dbReference>
<reference evidence="3 4" key="1">
    <citation type="submission" date="2021-02" db="EMBL/GenBank/DDBJ databases">
        <title>De Novo genome assembly of isolated myxobacteria.</title>
        <authorList>
            <person name="Stevens D.C."/>
        </authorList>
    </citation>
    <scope>NUCLEOTIDE SEQUENCE [LARGE SCALE GENOMIC DNA]</scope>
    <source>
        <strain evidence="3 4">SCHIC003</strain>
    </source>
</reference>
<dbReference type="Proteomes" id="UP000663090">
    <property type="component" value="Chromosome"/>
</dbReference>
<dbReference type="InterPro" id="IPR007076">
    <property type="entry name" value="TfoX_N"/>
</dbReference>
<feature type="region of interest" description="Disordered" evidence="1">
    <location>
        <begin position="106"/>
        <end position="159"/>
    </location>
</feature>
<evidence type="ECO:0000256" key="1">
    <source>
        <dbReference type="SAM" id="MobiDB-lite"/>
    </source>
</evidence>
<dbReference type="EMBL" id="CP071091">
    <property type="protein sequence ID" value="QSQ17790.1"/>
    <property type="molecule type" value="Genomic_DNA"/>
</dbReference>
<gene>
    <name evidence="3" type="ORF">JY572_17905</name>
</gene>
<dbReference type="PANTHER" id="PTHR36121">
    <property type="entry name" value="PROTEIN SXY"/>
    <property type="match status" value="1"/>
</dbReference>
<feature type="compositionally biased region" description="Basic residues" evidence="1">
    <location>
        <begin position="108"/>
        <end position="119"/>
    </location>
</feature>
<dbReference type="Pfam" id="PF04993">
    <property type="entry name" value="TfoX_N"/>
    <property type="match status" value="1"/>
</dbReference>
<dbReference type="SUPFAM" id="SSF159894">
    <property type="entry name" value="YgaC/TfoX-N like"/>
    <property type="match status" value="1"/>
</dbReference>
<feature type="compositionally biased region" description="Basic residues" evidence="1">
    <location>
        <begin position="129"/>
        <end position="159"/>
    </location>
</feature>